<dbReference type="AlphaFoldDB" id="A0A672TUN7"/>
<dbReference type="Ensembl" id="ENSSHBT00005006769.1">
    <property type="protein sequence ID" value="ENSSHBP00005005585.1"/>
    <property type="gene ID" value="ENSSHBG00005004884.1"/>
</dbReference>
<sequence length="492" mass="51316">MYWRALGHAGAHWGTLGRPGPCRAGPAAPRPHARPVPAEGTVPGARAPWLHGSLAPRFPGSLVPWLHGSGTPGSPRLCRQRVPFTVGQARDALLQIAQWRFPLRDEGDLDPGGEDEEPQPCTGDSWAEGAVPVLSTQRCPDPVRRGKGSSGCSCPPDPHGGGRGRLCSMGCRERLVVAGMVPHPVSSSTPGIRSPPQLPLHPQVSNPCTPFPGGQLDPDAVAEAGSSPVQPPSLGDVSSGSDIVPGPGPPTPEPPQDEAAAAPRFLKGKPARAQAPLPRVAPLRPARPPAPRPARPPAPPEPPGPDRPPRSSYGDEEGSVVFSGHKPRLPPLSRSSIFSLWSGRAPRSSVPKRGGSGSVLAVPGLCPGRRPERWIRPQVEVLEPGAGRRSRGSKPSSSRLHRGPVTAAGTQPQTAAAGSRPPHGAEPRQLGSLLDPARLAPGVTVRWGGCVRRGGRGEQEQEEEEEETGELRPICPSAPSAPIAAGRVTGEQ</sequence>
<feature type="compositionally biased region" description="Low complexity" evidence="1">
    <location>
        <begin position="406"/>
        <end position="418"/>
    </location>
</feature>
<feature type="compositionally biased region" description="Low complexity" evidence="1">
    <location>
        <begin position="271"/>
        <end position="284"/>
    </location>
</feature>
<accession>A0A672TUN7</accession>
<keyword evidence="3" id="KW-1185">Reference proteome</keyword>
<feature type="region of interest" description="Disordered" evidence="1">
    <location>
        <begin position="104"/>
        <end position="159"/>
    </location>
</feature>
<dbReference type="PANTHER" id="PTHR34438">
    <property type="entry name" value="SI:DKEY-97L20.6"/>
    <property type="match status" value="1"/>
</dbReference>
<feature type="compositionally biased region" description="Acidic residues" evidence="1">
    <location>
        <begin position="107"/>
        <end position="118"/>
    </location>
</feature>
<feature type="compositionally biased region" description="Low complexity" evidence="1">
    <location>
        <begin position="18"/>
        <end position="27"/>
    </location>
</feature>
<dbReference type="OMA" id="ILFVAEW"/>
<reference evidence="2 3" key="1">
    <citation type="submission" date="2019-11" db="EMBL/GenBank/DDBJ databases">
        <title>Strigops habroptila (kakapo) genome, bStrHab1, primary haplotype, v2.</title>
        <authorList>
            <person name="Jarvis E.D."/>
            <person name="Howard J."/>
            <person name="Rhie A."/>
            <person name="Phillippy A."/>
            <person name="Korlach J."/>
            <person name="Digby A."/>
            <person name="Iorns D."/>
            <person name="Eason D."/>
            <person name="Robertson B."/>
            <person name="Raemaekers T."/>
            <person name="Howe K."/>
            <person name="Lewin H."/>
            <person name="Damas J."/>
            <person name="Hastie A."/>
            <person name="Tracey A."/>
            <person name="Chow W."/>
            <person name="Fedrigo O."/>
        </authorList>
    </citation>
    <scope>NUCLEOTIDE SEQUENCE [LARGE SCALE GENOMIC DNA]</scope>
</reference>
<proteinExistence type="predicted"/>
<dbReference type="InParanoid" id="A0A672TUN7"/>
<feature type="region of interest" description="Disordered" evidence="1">
    <location>
        <begin position="182"/>
        <end position="492"/>
    </location>
</feature>
<protein>
    <submittedName>
        <fullName evidence="2">Uncharacterized protein</fullName>
    </submittedName>
</protein>
<gene>
    <name evidence="2" type="primary">C7H2orf81</name>
</gene>
<dbReference type="Pfam" id="PF15479">
    <property type="entry name" value="DUF4639"/>
    <property type="match status" value="1"/>
</dbReference>
<name>A0A672TUN7_STRHB</name>
<reference evidence="2" key="3">
    <citation type="submission" date="2025-09" db="UniProtKB">
        <authorList>
            <consortium name="Ensembl"/>
        </authorList>
    </citation>
    <scope>IDENTIFICATION</scope>
</reference>
<evidence type="ECO:0000313" key="2">
    <source>
        <dbReference type="Ensembl" id="ENSSHBP00005005585.1"/>
    </source>
</evidence>
<reference evidence="2" key="2">
    <citation type="submission" date="2025-08" db="UniProtKB">
        <authorList>
            <consortium name="Ensembl"/>
        </authorList>
    </citation>
    <scope>IDENTIFICATION</scope>
</reference>
<evidence type="ECO:0000256" key="1">
    <source>
        <dbReference type="SAM" id="MobiDB-lite"/>
    </source>
</evidence>
<dbReference type="InterPro" id="IPR028042">
    <property type="entry name" value="DUF4639"/>
</dbReference>
<dbReference type="Proteomes" id="UP000472266">
    <property type="component" value="Chromosome 8"/>
</dbReference>
<dbReference type="PANTHER" id="PTHR34438:SF1">
    <property type="entry name" value="CHROMOSOME 2 OPEN READING FRAME 81"/>
    <property type="match status" value="1"/>
</dbReference>
<organism evidence="2 3">
    <name type="scientific">Strigops habroptila</name>
    <name type="common">Kakapo</name>
    <dbReference type="NCBI Taxonomy" id="2489341"/>
    <lineage>
        <taxon>Eukaryota</taxon>
        <taxon>Metazoa</taxon>
        <taxon>Chordata</taxon>
        <taxon>Craniata</taxon>
        <taxon>Vertebrata</taxon>
        <taxon>Euteleostomi</taxon>
        <taxon>Archelosauria</taxon>
        <taxon>Archosauria</taxon>
        <taxon>Dinosauria</taxon>
        <taxon>Saurischia</taxon>
        <taxon>Theropoda</taxon>
        <taxon>Coelurosauria</taxon>
        <taxon>Aves</taxon>
        <taxon>Neognathae</taxon>
        <taxon>Neoaves</taxon>
        <taxon>Telluraves</taxon>
        <taxon>Australaves</taxon>
        <taxon>Psittaciformes</taxon>
        <taxon>Psittacidae</taxon>
        <taxon>Strigops</taxon>
    </lineage>
</organism>
<feature type="compositionally biased region" description="Low complexity" evidence="1">
    <location>
        <begin position="473"/>
        <end position="485"/>
    </location>
</feature>
<feature type="region of interest" description="Disordered" evidence="1">
    <location>
        <begin position="14"/>
        <end position="39"/>
    </location>
</feature>
<feature type="compositionally biased region" description="Pro residues" evidence="1">
    <location>
        <begin position="285"/>
        <end position="306"/>
    </location>
</feature>
<evidence type="ECO:0000313" key="3">
    <source>
        <dbReference type="Proteomes" id="UP000472266"/>
    </source>
</evidence>